<gene>
    <name evidence="1" type="ORF">POL25_14485</name>
</gene>
<sequence>MLDGLALREVRLTDLSALESEVLVPDDGARSGREFVIVRFRGAYRSGSQGQPDALYITAVVKMALAAWSASGLVVDLRELSYSWGDEMEWIFGLGRWHAGARIHSPVAIVVGDACRAALMSLNAEAYQEQCRDSLADALALLEQKQAAYDAAVRAWIREPG</sequence>
<name>A0ABT5E096_9BACT</name>
<dbReference type="RefSeq" id="WP_272086591.1">
    <property type="nucleotide sequence ID" value="NZ_JAQNDL010000001.1"/>
</dbReference>
<keyword evidence="2" id="KW-1185">Reference proteome</keyword>
<organism evidence="1 2">
    <name type="scientific">Nannocystis bainbridge</name>
    <dbReference type="NCBI Taxonomy" id="2995303"/>
    <lineage>
        <taxon>Bacteria</taxon>
        <taxon>Pseudomonadati</taxon>
        <taxon>Myxococcota</taxon>
        <taxon>Polyangia</taxon>
        <taxon>Nannocystales</taxon>
        <taxon>Nannocystaceae</taxon>
        <taxon>Nannocystis</taxon>
    </lineage>
</organism>
<dbReference type="Proteomes" id="UP001221686">
    <property type="component" value="Unassembled WGS sequence"/>
</dbReference>
<reference evidence="1 2" key="1">
    <citation type="submission" date="2022-11" db="EMBL/GenBank/DDBJ databases">
        <title>Minimal conservation of predation-associated metabolite biosynthetic gene clusters underscores biosynthetic potential of Myxococcota including descriptions for ten novel species: Archangium lansinium sp. nov., Myxococcus landrumus sp. nov., Nannocystis bai.</title>
        <authorList>
            <person name="Ahearne A."/>
            <person name="Stevens C."/>
            <person name="Dowd S."/>
        </authorList>
    </citation>
    <scope>NUCLEOTIDE SEQUENCE [LARGE SCALE GENOMIC DNA]</scope>
    <source>
        <strain evidence="1 2">BB15-2</strain>
    </source>
</reference>
<protein>
    <submittedName>
        <fullName evidence="1">Uncharacterized protein</fullName>
    </submittedName>
</protein>
<dbReference type="EMBL" id="JAQNDL010000001">
    <property type="protein sequence ID" value="MDC0718111.1"/>
    <property type="molecule type" value="Genomic_DNA"/>
</dbReference>
<evidence type="ECO:0000313" key="1">
    <source>
        <dbReference type="EMBL" id="MDC0718111.1"/>
    </source>
</evidence>
<proteinExistence type="predicted"/>
<accession>A0ABT5E096</accession>
<evidence type="ECO:0000313" key="2">
    <source>
        <dbReference type="Proteomes" id="UP001221686"/>
    </source>
</evidence>
<comment type="caution">
    <text evidence="1">The sequence shown here is derived from an EMBL/GenBank/DDBJ whole genome shotgun (WGS) entry which is preliminary data.</text>
</comment>